<reference evidence="1 2" key="1">
    <citation type="submission" date="2011-02" db="EMBL/GenBank/DDBJ databases">
        <authorList>
            <person name="Muzny D."/>
            <person name="Qin X."/>
            <person name="Deng J."/>
            <person name="Jiang H."/>
            <person name="Liu Y."/>
            <person name="Qu J."/>
            <person name="Song X.-Z."/>
            <person name="Zhang L."/>
            <person name="Thornton R."/>
            <person name="Coyle M."/>
            <person name="Francisco L."/>
            <person name="Jackson L."/>
            <person name="Javaid M."/>
            <person name="Korchina V."/>
            <person name="Kovar C."/>
            <person name="Mata R."/>
            <person name="Mathew T."/>
            <person name="Ngo R."/>
            <person name="Nguyen L."/>
            <person name="Nguyen N."/>
            <person name="Okwuonu G."/>
            <person name="Ongeri F."/>
            <person name="Pham C."/>
            <person name="Simmons D."/>
            <person name="Wilczek-Boney K."/>
            <person name="Hale W."/>
            <person name="Jakkamsetti A."/>
            <person name="Pham P."/>
            <person name="Ruth R."/>
            <person name="San Lucas F."/>
            <person name="Warren J."/>
            <person name="Zhang J."/>
            <person name="Zhao Z."/>
            <person name="Zhou C."/>
            <person name="Zhu D."/>
            <person name="Lee S."/>
            <person name="Bess C."/>
            <person name="Blankenburg K."/>
            <person name="Forbes L."/>
            <person name="Fu Q."/>
            <person name="Gubbala S."/>
            <person name="Hirani K."/>
            <person name="Jayaseelan J.C."/>
            <person name="Lara F."/>
            <person name="Munidasa M."/>
            <person name="Palculict T."/>
            <person name="Patil S."/>
            <person name="Pu L.-L."/>
            <person name="Saada N."/>
            <person name="Tang L."/>
            <person name="Weissenberger G."/>
            <person name="Zhu Y."/>
            <person name="Hemphill L."/>
            <person name="Shang Y."/>
            <person name="Youmans B."/>
            <person name="Ayvaz T."/>
            <person name="Ross M."/>
            <person name="Santibanez J."/>
            <person name="Aqrawi P."/>
            <person name="Gross S."/>
            <person name="Joshi V."/>
            <person name="Fowler G."/>
            <person name="Nazareth L."/>
            <person name="Reid J."/>
            <person name="Worley K."/>
            <person name="Petrosino J."/>
            <person name="Highlander S."/>
            <person name="Gibbs R."/>
        </authorList>
    </citation>
    <scope>NUCLEOTIDE SEQUENCE [LARGE SCALE GENOMIC DNA]</scope>
    <source>
        <strain evidence="1 2">SK115</strain>
    </source>
</reference>
<gene>
    <name evidence="1" type="ORF">HMPREF9382_0984</name>
</gene>
<name>F0I8J5_STRSA</name>
<dbReference type="Proteomes" id="UP000003351">
    <property type="component" value="Unassembled WGS sequence"/>
</dbReference>
<dbReference type="AlphaFoldDB" id="F0I8J5"/>
<dbReference type="EMBL" id="AEXW01000005">
    <property type="protein sequence ID" value="EGD32030.1"/>
    <property type="molecule type" value="Genomic_DNA"/>
</dbReference>
<protein>
    <submittedName>
        <fullName evidence="1">Uncharacterized protein</fullName>
    </submittedName>
</protein>
<accession>F0I8J5</accession>
<organism evidence="1 2">
    <name type="scientific">Streptococcus sanguinis SK115</name>
    <dbReference type="NCBI Taxonomy" id="888810"/>
    <lineage>
        <taxon>Bacteria</taxon>
        <taxon>Bacillati</taxon>
        <taxon>Bacillota</taxon>
        <taxon>Bacilli</taxon>
        <taxon>Lactobacillales</taxon>
        <taxon>Streptococcaceae</taxon>
        <taxon>Streptococcus</taxon>
    </lineage>
</organism>
<sequence>MKISITQTDLNCENLAQKWTVCIKSVTKNTEEKKRSRNQQFLTRCDTIFLKNGGKLC</sequence>
<comment type="caution">
    <text evidence="1">The sequence shown here is derived from an EMBL/GenBank/DDBJ whole genome shotgun (WGS) entry which is preliminary data.</text>
</comment>
<evidence type="ECO:0000313" key="1">
    <source>
        <dbReference type="EMBL" id="EGD32030.1"/>
    </source>
</evidence>
<dbReference type="HOGENOM" id="CLU_3048605_0_0_9"/>
<evidence type="ECO:0000313" key="2">
    <source>
        <dbReference type="Proteomes" id="UP000003351"/>
    </source>
</evidence>
<proteinExistence type="predicted"/>